<dbReference type="AlphaFoldDB" id="A0A8D8MSJ3"/>
<protein>
    <submittedName>
        <fullName evidence="2">(northern house mosquito) hypothetical protein</fullName>
    </submittedName>
</protein>
<evidence type="ECO:0000313" key="2">
    <source>
        <dbReference type="EMBL" id="CAG6538450.1"/>
    </source>
</evidence>
<feature type="region of interest" description="Disordered" evidence="1">
    <location>
        <begin position="72"/>
        <end position="103"/>
    </location>
</feature>
<name>A0A8D8MSJ3_CULPI</name>
<evidence type="ECO:0000256" key="1">
    <source>
        <dbReference type="SAM" id="MobiDB-lite"/>
    </source>
</evidence>
<accession>A0A8D8MSJ3</accession>
<sequence length="103" mass="11646">MTFDHQQITTTDQTTSLSFYHLLLPLLSTLSLKALRTLHRLLPLSLSFPSTLDLSFPLHDLNLNLSLRLSSLRKSPTSKNHRKNSEPIYRPESTPNTTTTTTA</sequence>
<dbReference type="EMBL" id="HBUE01218594">
    <property type="protein sequence ID" value="CAG6538450.1"/>
    <property type="molecule type" value="Transcribed_RNA"/>
</dbReference>
<reference evidence="2" key="1">
    <citation type="submission" date="2021-05" db="EMBL/GenBank/DDBJ databases">
        <authorList>
            <person name="Alioto T."/>
            <person name="Alioto T."/>
            <person name="Gomez Garrido J."/>
        </authorList>
    </citation>
    <scope>NUCLEOTIDE SEQUENCE</scope>
</reference>
<dbReference type="EMBL" id="HBUE01325159">
    <property type="protein sequence ID" value="CAG6590465.1"/>
    <property type="molecule type" value="Transcribed_RNA"/>
</dbReference>
<organism evidence="2">
    <name type="scientific">Culex pipiens</name>
    <name type="common">House mosquito</name>
    <dbReference type="NCBI Taxonomy" id="7175"/>
    <lineage>
        <taxon>Eukaryota</taxon>
        <taxon>Metazoa</taxon>
        <taxon>Ecdysozoa</taxon>
        <taxon>Arthropoda</taxon>
        <taxon>Hexapoda</taxon>
        <taxon>Insecta</taxon>
        <taxon>Pterygota</taxon>
        <taxon>Neoptera</taxon>
        <taxon>Endopterygota</taxon>
        <taxon>Diptera</taxon>
        <taxon>Nematocera</taxon>
        <taxon>Culicoidea</taxon>
        <taxon>Culicidae</taxon>
        <taxon>Culicinae</taxon>
        <taxon>Culicini</taxon>
        <taxon>Culex</taxon>
        <taxon>Culex</taxon>
    </lineage>
</organism>
<proteinExistence type="predicted"/>